<evidence type="ECO:0000313" key="2">
    <source>
        <dbReference type="EMBL" id="AIV03763.1"/>
    </source>
</evidence>
<gene>
    <name evidence="2" type="ORF">MGM1_3910</name>
</gene>
<dbReference type="KEGG" id="mgj:MGM1_3910"/>
<dbReference type="Proteomes" id="UP000030066">
    <property type="component" value="Chromosome"/>
</dbReference>
<keyword evidence="3" id="KW-1185">Reference proteome</keyword>
<dbReference type="STRING" id="1318617.MGM1_3910"/>
<keyword evidence="2" id="KW-0378">Hydrolase</keyword>
<dbReference type="PANTHER" id="PTHR10000:SF8">
    <property type="entry name" value="HAD SUPERFAMILY HYDROLASE-LIKE, TYPE 3"/>
    <property type="match status" value="1"/>
</dbReference>
<dbReference type="InterPro" id="IPR006379">
    <property type="entry name" value="HAD-SF_hydro_IIB"/>
</dbReference>
<reference evidence="2 3" key="1">
    <citation type="journal article" date="2014" name="PLoS ONE">
        <title>An emerging Mycoplasma associated with trichomoniasis, vaginal infection and disease.</title>
        <authorList>
            <consortium name="Vaginal Microbiome Consortium"/>
            <person name="Fettweis J.M."/>
            <person name="Serrano M.G."/>
            <person name="Huang B."/>
            <person name="Brooks J.P."/>
            <person name="Glascock A.L."/>
            <person name="Sheth N.U."/>
            <person name="Strauss J.F.III."/>
            <person name="Jefferson K.K."/>
            <person name="Buck G.A."/>
        </authorList>
    </citation>
    <scope>NUCLEOTIDE SEQUENCE [LARGE SCALE GENOMIC DNA]</scope>
    <source>
        <strain evidence="2 3">VCU_M1</strain>
    </source>
</reference>
<dbReference type="Gene3D" id="3.40.50.1000">
    <property type="entry name" value="HAD superfamily/HAD-like"/>
    <property type="match status" value="1"/>
</dbReference>
<evidence type="ECO:0000313" key="3">
    <source>
        <dbReference type="Proteomes" id="UP000030066"/>
    </source>
</evidence>
<dbReference type="Gene3D" id="3.30.1240.10">
    <property type="match status" value="1"/>
</dbReference>
<dbReference type="GO" id="GO:0000287">
    <property type="term" value="F:magnesium ion binding"/>
    <property type="evidence" value="ECO:0007669"/>
    <property type="project" value="TreeGrafter"/>
</dbReference>
<dbReference type="Pfam" id="PF08282">
    <property type="entry name" value="Hydrolase_3"/>
    <property type="match status" value="1"/>
</dbReference>
<dbReference type="GO" id="GO:0016791">
    <property type="term" value="F:phosphatase activity"/>
    <property type="evidence" value="ECO:0007669"/>
    <property type="project" value="TreeGrafter"/>
</dbReference>
<name>A0A097ST46_9BACT</name>
<evidence type="ECO:0000256" key="1">
    <source>
        <dbReference type="ARBA" id="ARBA00001946"/>
    </source>
</evidence>
<dbReference type="InterPro" id="IPR023214">
    <property type="entry name" value="HAD_sf"/>
</dbReference>
<dbReference type="AlphaFoldDB" id="A0A097ST46"/>
<accession>A0A097ST46</accession>
<dbReference type="NCBIfam" id="TIGR01484">
    <property type="entry name" value="HAD-SF-IIB"/>
    <property type="match status" value="1"/>
</dbReference>
<dbReference type="InterPro" id="IPR036412">
    <property type="entry name" value="HAD-like_sf"/>
</dbReference>
<proteinExistence type="predicted"/>
<dbReference type="PROSITE" id="PS01229">
    <property type="entry name" value="COF_2"/>
    <property type="match status" value="1"/>
</dbReference>
<dbReference type="GO" id="GO:0005829">
    <property type="term" value="C:cytosol"/>
    <property type="evidence" value="ECO:0007669"/>
    <property type="project" value="TreeGrafter"/>
</dbReference>
<sequence length="295" mass="33616">MAKSTTNKNERYLIASDLDWTLLDNNGELKDLTIRTVKKLTKMGHVFCLISGRPPQAMIDIYNKLGLKSIMVSFNGSLITNPSSKNFAPINLCFNFDIVRKILNDKKLKPLINNCLIENSSGVFVKNVPNDKKLKKEILDSFHIAIDSQRLVKRISPNFANVRNHDLHSVLLHIKDKKNLDKVMYELRKFSRTLVTRLWQFNNFGYIVEINSVFASKGNALKFLSAYYSIDKIHTFSFGDGDNDTDMLHYAFNGFAMCNGSTTAKLSSTYITKEDNNNCGVARELIRAFKLKNLK</sequence>
<dbReference type="EMBL" id="CP007711">
    <property type="protein sequence ID" value="AIV03763.1"/>
    <property type="molecule type" value="Genomic_DNA"/>
</dbReference>
<comment type="cofactor">
    <cofactor evidence="1">
        <name>Mg(2+)</name>
        <dbReference type="ChEBI" id="CHEBI:18420"/>
    </cofactor>
</comment>
<dbReference type="eggNOG" id="COG0561">
    <property type="taxonomic scope" value="Bacteria"/>
</dbReference>
<dbReference type="SUPFAM" id="SSF56784">
    <property type="entry name" value="HAD-like"/>
    <property type="match status" value="1"/>
</dbReference>
<dbReference type="HOGENOM" id="CLU_044146_1_1_14"/>
<organism evidence="2 3">
    <name type="scientific">Candidatus Malacoplasma girerdii</name>
    <dbReference type="NCBI Taxonomy" id="1318617"/>
    <lineage>
        <taxon>Bacteria</taxon>
        <taxon>Bacillati</taxon>
        <taxon>Mycoplasmatota</taxon>
        <taxon>Mycoplasmoidales</taxon>
        <taxon>Mycoplasmoidaceae</taxon>
        <taxon>Malacoplasma</taxon>
    </lineage>
</organism>
<dbReference type="PANTHER" id="PTHR10000">
    <property type="entry name" value="PHOSPHOSERINE PHOSPHATASE"/>
    <property type="match status" value="1"/>
</dbReference>
<protein>
    <submittedName>
        <fullName evidence="2">HAD superfamily hydrolase Cof</fullName>
    </submittedName>
</protein>